<accession>A0A382T0E6</accession>
<name>A0A382T0E6_9ZZZZ</name>
<proteinExistence type="predicted"/>
<feature type="compositionally biased region" description="Polar residues" evidence="1">
    <location>
        <begin position="11"/>
        <end position="26"/>
    </location>
</feature>
<reference evidence="2" key="1">
    <citation type="submission" date="2018-05" db="EMBL/GenBank/DDBJ databases">
        <authorList>
            <person name="Lanie J.A."/>
            <person name="Ng W.-L."/>
            <person name="Kazmierczak K.M."/>
            <person name="Andrzejewski T.M."/>
            <person name="Davidsen T.M."/>
            <person name="Wayne K.J."/>
            <person name="Tettelin H."/>
            <person name="Glass J.I."/>
            <person name="Rusch D."/>
            <person name="Podicherti R."/>
            <person name="Tsui H.-C.T."/>
            <person name="Winkler M.E."/>
        </authorList>
    </citation>
    <scope>NUCLEOTIDE SEQUENCE</scope>
</reference>
<feature type="region of interest" description="Disordered" evidence="1">
    <location>
        <begin position="1"/>
        <end position="26"/>
    </location>
</feature>
<sequence>VAGTMNDIGRLNNTGQPEPRTTPNLD</sequence>
<dbReference type="AlphaFoldDB" id="A0A382T0E6"/>
<evidence type="ECO:0000256" key="1">
    <source>
        <dbReference type="SAM" id="MobiDB-lite"/>
    </source>
</evidence>
<evidence type="ECO:0000313" key="2">
    <source>
        <dbReference type="EMBL" id="SVD15680.1"/>
    </source>
</evidence>
<protein>
    <submittedName>
        <fullName evidence="2">Uncharacterized protein</fullName>
    </submittedName>
</protein>
<dbReference type="EMBL" id="UINC01133012">
    <property type="protein sequence ID" value="SVD15680.1"/>
    <property type="molecule type" value="Genomic_DNA"/>
</dbReference>
<feature type="non-terminal residue" evidence="2">
    <location>
        <position position="1"/>
    </location>
</feature>
<gene>
    <name evidence="2" type="ORF">METZ01_LOCUS368534</name>
</gene>
<organism evidence="2">
    <name type="scientific">marine metagenome</name>
    <dbReference type="NCBI Taxonomy" id="408172"/>
    <lineage>
        <taxon>unclassified sequences</taxon>
        <taxon>metagenomes</taxon>
        <taxon>ecological metagenomes</taxon>
    </lineage>
</organism>